<keyword evidence="2" id="KW-0614">Plasmid</keyword>
<dbReference type="AlphaFoldDB" id="A0AAC9JGK8"/>
<gene>
    <name evidence="2" type="ORF">BM524_19825</name>
</gene>
<keyword evidence="1" id="KW-0812">Transmembrane</keyword>
<dbReference type="EMBL" id="CP018025">
    <property type="protein sequence ID" value="APD92171.1"/>
    <property type="molecule type" value="Genomic_DNA"/>
</dbReference>
<evidence type="ECO:0000313" key="2">
    <source>
        <dbReference type="EMBL" id="APD92171.1"/>
    </source>
</evidence>
<reference evidence="2 3" key="1">
    <citation type="submission" date="2016-11" db="EMBL/GenBank/DDBJ databases">
        <title>Networking in microbes: conjugative elements and plasmids in the genus Alteromonas.</title>
        <authorList>
            <person name="Lopez-Perez M."/>
            <person name="Ramon-Marco N."/>
            <person name="Rodriguez-Valera F."/>
        </authorList>
    </citation>
    <scope>NUCLEOTIDE SEQUENCE [LARGE SCALE GENOMIC DNA]</scope>
    <source>
        <strain evidence="2 3">CP48</strain>
        <plasmid evidence="3">pamcp48-600</plasmid>
    </source>
</reference>
<proteinExistence type="predicted"/>
<organism evidence="2 3">
    <name type="scientific">Alteromonas mediterranea</name>
    <dbReference type="NCBI Taxonomy" id="314275"/>
    <lineage>
        <taxon>Bacteria</taxon>
        <taxon>Pseudomonadati</taxon>
        <taxon>Pseudomonadota</taxon>
        <taxon>Gammaproteobacteria</taxon>
        <taxon>Alteromonadales</taxon>
        <taxon>Alteromonadaceae</taxon>
        <taxon>Alteromonas/Salinimonas group</taxon>
        <taxon>Alteromonas</taxon>
    </lineage>
</organism>
<feature type="transmembrane region" description="Helical" evidence="1">
    <location>
        <begin position="127"/>
        <end position="144"/>
    </location>
</feature>
<feature type="transmembrane region" description="Helical" evidence="1">
    <location>
        <begin position="101"/>
        <end position="121"/>
    </location>
</feature>
<protein>
    <submittedName>
        <fullName evidence="2">Uncharacterized protein</fullName>
    </submittedName>
</protein>
<geneLocation type="plasmid" evidence="3">
    <name>pamcp48-600</name>
</geneLocation>
<keyword evidence="1" id="KW-1133">Transmembrane helix</keyword>
<accession>A0AAC9JGK8</accession>
<dbReference type="Proteomes" id="UP000182101">
    <property type="component" value="Plasmid pAMCP48-600"/>
</dbReference>
<evidence type="ECO:0000313" key="3">
    <source>
        <dbReference type="Proteomes" id="UP000182101"/>
    </source>
</evidence>
<sequence>MSTNMEASLRPFDADKSIKHHAMFGHMMLNQLTQLLLLVVTLYSAFSSEGSSQALFMVASSAQAGILFVTRVAVMTTQAVKYKSGSSLNLELKSLRDNIQPFRYFFAACSAFVAALSYAAIQELSGNEKAAVAALIVIAITLLMDNSIKGFGQLCEELTCTPSGEDMEMVK</sequence>
<name>A0AAC9JGK8_9ALTE</name>
<evidence type="ECO:0000256" key="1">
    <source>
        <dbReference type="SAM" id="Phobius"/>
    </source>
</evidence>
<dbReference type="RefSeq" id="WP_071960784.1">
    <property type="nucleotide sequence ID" value="NZ_CP018025.1"/>
</dbReference>
<feature type="transmembrane region" description="Helical" evidence="1">
    <location>
        <begin position="57"/>
        <end position="80"/>
    </location>
</feature>
<keyword evidence="1" id="KW-0472">Membrane</keyword>